<dbReference type="InterPro" id="IPR001453">
    <property type="entry name" value="MoaB/Mog_dom"/>
</dbReference>
<comment type="function">
    <text evidence="1 7">Catalyzes the insertion of molybdate into adenylated molybdopterin with the concomitant release of AMP.</text>
</comment>
<evidence type="ECO:0000313" key="10">
    <source>
        <dbReference type="Proteomes" id="UP000646749"/>
    </source>
</evidence>
<dbReference type="PROSITE" id="PS01079">
    <property type="entry name" value="MOCF_BIOSYNTHESIS_2"/>
    <property type="match status" value="1"/>
</dbReference>
<keyword evidence="7" id="KW-0460">Magnesium</keyword>
<evidence type="ECO:0000256" key="5">
    <source>
        <dbReference type="ARBA" id="ARBA00023150"/>
    </source>
</evidence>
<gene>
    <name evidence="9" type="ORF">Pen02_22630</name>
</gene>
<dbReference type="PANTHER" id="PTHR10192">
    <property type="entry name" value="MOLYBDOPTERIN BIOSYNTHESIS PROTEIN"/>
    <property type="match status" value="1"/>
</dbReference>
<dbReference type="InterPro" id="IPR038987">
    <property type="entry name" value="MoeA-like"/>
</dbReference>
<dbReference type="InterPro" id="IPR036688">
    <property type="entry name" value="MoeA_C_domain_IV_sf"/>
</dbReference>
<evidence type="ECO:0000256" key="3">
    <source>
        <dbReference type="ARBA" id="ARBA00010763"/>
    </source>
</evidence>
<dbReference type="Gene3D" id="3.90.105.10">
    <property type="entry name" value="Molybdopterin biosynthesis moea protein, domain 2"/>
    <property type="match status" value="1"/>
</dbReference>
<comment type="caution">
    <text evidence="9">The sequence shown here is derived from an EMBL/GenBank/DDBJ whole genome shotgun (WGS) entry which is preliminary data.</text>
</comment>
<dbReference type="EMBL" id="BONW01000010">
    <property type="protein sequence ID" value="GIG87327.1"/>
    <property type="molecule type" value="Genomic_DNA"/>
</dbReference>
<dbReference type="InterPro" id="IPR008284">
    <property type="entry name" value="MoCF_biosynth_CS"/>
</dbReference>
<keyword evidence="5 7" id="KW-0501">Molybdenum cofactor biosynthesis</keyword>
<dbReference type="SUPFAM" id="SSF53218">
    <property type="entry name" value="Molybdenum cofactor biosynthesis proteins"/>
    <property type="match status" value="1"/>
</dbReference>
<reference evidence="9 10" key="1">
    <citation type="submission" date="2021-01" db="EMBL/GenBank/DDBJ databases">
        <title>Whole genome shotgun sequence of Plantactinospora endophytica NBRC 110450.</title>
        <authorList>
            <person name="Komaki H."/>
            <person name="Tamura T."/>
        </authorList>
    </citation>
    <scope>NUCLEOTIDE SEQUENCE [LARGE SCALE GENOMIC DNA]</scope>
    <source>
        <strain evidence="9 10">NBRC 110450</strain>
    </source>
</reference>
<dbReference type="InterPro" id="IPR036425">
    <property type="entry name" value="MoaB/Mog-like_dom_sf"/>
</dbReference>
<dbReference type="Gene3D" id="3.40.980.10">
    <property type="entry name" value="MoaB/Mog-like domain"/>
    <property type="match status" value="1"/>
</dbReference>
<dbReference type="SUPFAM" id="SSF63882">
    <property type="entry name" value="MoeA N-terminal region -like"/>
    <property type="match status" value="1"/>
</dbReference>
<proteinExistence type="inferred from homology"/>
<keyword evidence="7" id="KW-0808">Transferase</keyword>
<evidence type="ECO:0000313" key="9">
    <source>
        <dbReference type="EMBL" id="GIG87327.1"/>
    </source>
</evidence>
<dbReference type="Proteomes" id="UP000646749">
    <property type="component" value="Unassembled WGS sequence"/>
</dbReference>
<evidence type="ECO:0000256" key="4">
    <source>
        <dbReference type="ARBA" id="ARBA00022505"/>
    </source>
</evidence>
<dbReference type="Gene3D" id="2.170.190.11">
    <property type="entry name" value="Molybdopterin biosynthesis moea protein, domain 3"/>
    <property type="match status" value="1"/>
</dbReference>
<feature type="domain" description="MoaB/Mog" evidence="8">
    <location>
        <begin position="185"/>
        <end position="322"/>
    </location>
</feature>
<keyword evidence="4 7" id="KW-0500">Molybdenum</keyword>
<keyword evidence="7" id="KW-0479">Metal-binding</keyword>
<dbReference type="SMART" id="SM00852">
    <property type="entry name" value="MoCF_biosynth"/>
    <property type="match status" value="1"/>
</dbReference>
<evidence type="ECO:0000259" key="8">
    <source>
        <dbReference type="SMART" id="SM00852"/>
    </source>
</evidence>
<protein>
    <recommendedName>
        <fullName evidence="7">Molybdopterin molybdenumtransferase</fullName>
        <ecNumber evidence="7">2.10.1.1</ecNumber>
    </recommendedName>
</protein>
<name>A0ABQ4DY05_9ACTN</name>
<dbReference type="InterPro" id="IPR005110">
    <property type="entry name" value="MoeA_linker/N"/>
</dbReference>
<organism evidence="9 10">
    <name type="scientific">Plantactinospora endophytica</name>
    <dbReference type="NCBI Taxonomy" id="673535"/>
    <lineage>
        <taxon>Bacteria</taxon>
        <taxon>Bacillati</taxon>
        <taxon>Actinomycetota</taxon>
        <taxon>Actinomycetes</taxon>
        <taxon>Micromonosporales</taxon>
        <taxon>Micromonosporaceae</taxon>
        <taxon>Plantactinospora</taxon>
    </lineage>
</organism>
<evidence type="ECO:0000256" key="7">
    <source>
        <dbReference type="RuleBase" id="RU365090"/>
    </source>
</evidence>
<comment type="pathway">
    <text evidence="2 7">Cofactor biosynthesis; molybdopterin biosynthesis.</text>
</comment>
<keyword evidence="10" id="KW-1185">Reference proteome</keyword>
<comment type="cofactor">
    <cofactor evidence="7">
        <name>Mg(2+)</name>
        <dbReference type="ChEBI" id="CHEBI:18420"/>
    </cofactor>
</comment>
<dbReference type="Gene3D" id="2.40.340.10">
    <property type="entry name" value="MoeA, C-terminal, domain IV"/>
    <property type="match status" value="1"/>
</dbReference>
<dbReference type="CDD" id="cd00887">
    <property type="entry name" value="MoeA"/>
    <property type="match status" value="1"/>
</dbReference>
<sequence>MQTVSMASAADGPEASRNMSWSAARALAARLPDPLKAERVELSASAGRVLASAAYAVLAAPPFDAAAMDGFAVRGTGPWRIVGRVLAGGSAWSGTLTDGDAVEIATGAVVPVGAEAVVPYEQCRRDGRLVTAERDTRRHIRRAGEDALPGDELAPAGRRVSATLLAAAAQAGLDELSVHRRPRVALLITGDEVVLHGRPGPGQVRDALAPVVTALVTRAGGEVVEHRLLADHPEALRDAIGATQQVDVVVITGSSSAGAADHLRGVLATLGAYWHVDGVACRPGRPQSLASTADGRWIVGLPGNPFAGLVAGLTILEPLVAAMAGRTPPAPVVLPVTGDATPHPHGVRLVPVRVGQRHAEVVPGARSGSLRIAAVADALAVLDPNWRSGTTAELLTPP</sequence>
<comment type="similarity">
    <text evidence="3 7">Belongs to the MoeA family.</text>
</comment>
<dbReference type="InterPro" id="IPR036135">
    <property type="entry name" value="MoeA_linker/N_sf"/>
</dbReference>
<dbReference type="Pfam" id="PF00994">
    <property type="entry name" value="MoCF_biosynth"/>
    <property type="match status" value="1"/>
</dbReference>
<dbReference type="PANTHER" id="PTHR10192:SF5">
    <property type="entry name" value="GEPHYRIN"/>
    <property type="match status" value="1"/>
</dbReference>
<comment type="catalytic activity">
    <reaction evidence="6">
        <text>adenylyl-molybdopterin + molybdate = Mo-molybdopterin + AMP + H(+)</text>
        <dbReference type="Rhea" id="RHEA:35047"/>
        <dbReference type="ChEBI" id="CHEBI:15378"/>
        <dbReference type="ChEBI" id="CHEBI:36264"/>
        <dbReference type="ChEBI" id="CHEBI:62727"/>
        <dbReference type="ChEBI" id="CHEBI:71302"/>
        <dbReference type="ChEBI" id="CHEBI:456215"/>
        <dbReference type="EC" id="2.10.1.1"/>
    </reaction>
</comment>
<dbReference type="Pfam" id="PF03453">
    <property type="entry name" value="MoeA_N"/>
    <property type="match status" value="1"/>
</dbReference>
<dbReference type="EC" id="2.10.1.1" evidence="7"/>
<accession>A0ABQ4DY05</accession>
<evidence type="ECO:0000256" key="2">
    <source>
        <dbReference type="ARBA" id="ARBA00005046"/>
    </source>
</evidence>
<evidence type="ECO:0000256" key="6">
    <source>
        <dbReference type="ARBA" id="ARBA00047317"/>
    </source>
</evidence>
<evidence type="ECO:0000256" key="1">
    <source>
        <dbReference type="ARBA" id="ARBA00002901"/>
    </source>
</evidence>